<dbReference type="PANTHER" id="PTHR15036">
    <property type="entry name" value="PIKACHURIN-LIKE PROTEIN"/>
    <property type="match status" value="1"/>
</dbReference>
<organism evidence="6 7">
    <name type="scientific">Echinococcus multilocularis</name>
    <name type="common">Fox tapeworm</name>
    <dbReference type="NCBI Taxonomy" id="6211"/>
    <lineage>
        <taxon>Eukaryota</taxon>
        <taxon>Metazoa</taxon>
        <taxon>Spiralia</taxon>
        <taxon>Lophotrochozoa</taxon>
        <taxon>Platyhelminthes</taxon>
        <taxon>Cestoda</taxon>
        <taxon>Eucestoda</taxon>
        <taxon>Cyclophyllidea</taxon>
        <taxon>Taeniidae</taxon>
        <taxon>Echinococcus</taxon>
    </lineage>
</organism>
<feature type="domain" description="EGF-like" evidence="5">
    <location>
        <begin position="845"/>
        <end position="882"/>
    </location>
</feature>
<feature type="transmembrane region" description="Helical" evidence="3">
    <location>
        <begin position="1170"/>
        <end position="1194"/>
    </location>
</feature>
<dbReference type="OMA" id="HREWIQF"/>
<dbReference type="InterPro" id="IPR000742">
    <property type="entry name" value="EGF"/>
</dbReference>
<dbReference type="Gene3D" id="2.10.25.10">
    <property type="entry name" value="Laminin"/>
    <property type="match status" value="1"/>
</dbReference>
<dbReference type="EMBL" id="LN902847">
    <property type="protein sequence ID" value="CDS37936.1"/>
    <property type="molecule type" value="Genomic_DNA"/>
</dbReference>
<gene>
    <name evidence="6" type="ORF">EmuJ_000522900</name>
</gene>
<dbReference type="InterPro" id="IPR001791">
    <property type="entry name" value="Laminin_G"/>
</dbReference>
<dbReference type="GO" id="GO:0016020">
    <property type="term" value="C:membrane"/>
    <property type="evidence" value="ECO:0007669"/>
    <property type="project" value="UniProtKB-SubCell"/>
</dbReference>
<dbReference type="OrthoDB" id="6275838at2759"/>
<accession>A0A068Y0G1</accession>
<keyword evidence="2" id="KW-0245">EGF-like domain</keyword>
<protein>
    <submittedName>
        <fullName evidence="6">Neurexin 1 alpha</fullName>
    </submittedName>
</protein>
<dbReference type="Gene3D" id="2.60.120.200">
    <property type="match status" value="4"/>
</dbReference>
<dbReference type="SUPFAM" id="SSF49899">
    <property type="entry name" value="Concanavalin A-like lectins/glucanases"/>
    <property type="match status" value="4"/>
</dbReference>
<dbReference type="SMART" id="SM00282">
    <property type="entry name" value="LamG"/>
    <property type="match status" value="3"/>
</dbReference>
<keyword evidence="3" id="KW-0472">Membrane</keyword>
<keyword evidence="3" id="KW-0812">Transmembrane</keyword>
<dbReference type="STRING" id="6211.A0A068Y0G1"/>
<reference evidence="6" key="2">
    <citation type="submission" date="2015-11" db="EMBL/GenBank/DDBJ databases">
        <authorList>
            <person name="Zhang Y."/>
            <person name="Guo Z."/>
        </authorList>
    </citation>
    <scope>NUCLEOTIDE SEQUENCE</scope>
</reference>
<keyword evidence="7" id="KW-1185">Reference proteome</keyword>
<proteinExistence type="predicted"/>
<dbReference type="PROSITE" id="PS50026">
    <property type="entry name" value="EGF_3"/>
    <property type="match status" value="1"/>
</dbReference>
<dbReference type="Proteomes" id="UP000017246">
    <property type="component" value="Unassembled WGS sequence"/>
</dbReference>
<name>A0A068Y0G1_ECHMU</name>
<dbReference type="InterPro" id="IPR050372">
    <property type="entry name" value="Neurexin-related_CASP"/>
</dbReference>
<feature type="domain" description="Laminin G" evidence="4">
    <location>
        <begin position="200"/>
        <end position="416"/>
    </location>
</feature>
<comment type="caution">
    <text evidence="2">Lacks conserved residue(s) required for the propagation of feature annotation.</text>
</comment>
<dbReference type="InterPro" id="IPR013320">
    <property type="entry name" value="ConA-like_dom_sf"/>
</dbReference>
<evidence type="ECO:0000256" key="1">
    <source>
        <dbReference type="ARBA" id="ARBA00023157"/>
    </source>
</evidence>
<dbReference type="CDD" id="cd00110">
    <property type="entry name" value="LamG"/>
    <property type="match status" value="2"/>
</dbReference>
<keyword evidence="1" id="KW-1015">Disulfide bond</keyword>
<sequence>MMKGCNDSYYELSLKAGLLHLRIRLPAEVPSDQPAEAISPTTSATLAAFKWFQSARAGHLSVRETLHAFTGLESRLDDGQFHDLLLERSPDQIRVSIDENTVFFQQLSFDKIRPGFLEIHHVVLGSFPDKSADQKGFKGQIRQAILQVDDTTLNILRFAENSLHGFEIAGTPPTKCVAKSVPFSSVSLRQIYLLLRLPMPLTKSSPPPLFNKLPMQANHIHDWQQIEIDFDSHSENALLLLLFHRLGQLSSPLLGVELRGGIPWLVTQRQSLEIGAEKSNLLRVGAGKITIPGRHEAAIIAAGYATIKYFVAIDNNEFRPAFEAEVAGVLESASEGYGGTALFGRNLLLGGSNWTAEGEFDRGLDHLWSGLGRRKQFIGCINHLKLNGEVVDFEPIIRSRLRHRPLKRDQQLQAGCRPRGSCICQNGGTCVDGECNCLATAFSGEFCHIPAKILDFDKKHQLRLRFLLPHRLEATEVQFAFKTRTRNATLLSSYSQGSFSLKMKFFNVIQPDGMSVDLIEGCLGVMVMLDGREYVSHLRLLEGENQWLMENKTTIYVCLGGTDDTHQSEVLDVRNLIMRIQEIKVGQKTTPITSPFIGQIRHFTFNGVDPLLEPGYLVETPQLKMSPAVVFMDVQPAITLKTPDCFLRLPRLNLYRAFQLMFALKTYQEDGVVLFNSGGGDFLAVELVRTQLTVSFDMGHGSTLQHQRIGRGFLSDGNWHQIIISRNGQMDEFLRIQIKSEFGDEEDHNLTIPSVVTARNFNFDEPLYLGGIPNEVRLRFSEKIISKHGIQGCIGGFGVNNQTQMDIGTLAEVTMGENRTSLVCKWQVVQGCLERPSKAPTCTAFAQQRRLPYCLNGGVCLHVWASLRCSCEMTTFTGNRCHLPGTSLKIGSSTRDGKESRTYIKYTYLHDQQNTNREEIALGLQVAQAFSPTRCTLLYVDTKQGNVDFLHIYLDSGLVNLVFNMGGGVVQLREQRRRLNDGNYHRIRIFRHGLAILLEVDELTTKHISNGPHGEQFNDQHTIWLGHAPATENYTEAFRGVLSGVFYNGLPLSDLAAGLSHRADVHVTRHSDIQYLANFKISLAPNSFFRQLPSADLANTEGTSYHDDEAALHAGEAHSSSPSQTTFTTTTTIDSLNFQSHREWIQFPPRTRPSTDDSVSPPLQSHVNTWLLVCLGVAGLTLIVALLLLLAHCLQRRRRQRRYQPQPTRLTDQEITERVGEHRIHPVERLKPSQRIKIEPVMPPDHLSITYVAFSEPSFENFITALIKISSVENCSVVSRTALILKITAEMQIFHKSKI</sequence>
<feature type="domain" description="Laminin G" evidence="4">
    <location>
        <begin position="893"/>
        <end position="1071"/>
    </location>
</feature>
<dbReference type="PROSITE" id="PS50025">
    <property type="entry name" value="LAM_G_DOMAIN"/>
    <property type="match status" value="4"/>
</dbReference>
<evidence type="ECO:0000259" key="5">
    <source>
        <dbReference type="PROSITE" id="PS50026"/>
    </source>
</evidence>
<evidence type="ECO:0000256" key="3">
    <source>
        <dbReference type="SAM" id="Phobius"/>
    </source>
</evidence>
<keyword evidence="3" id="KW-1133">Transmembrane helix</keyword>
<reference evidence="6" key="1">
    <citation type="journal article" date="2013" name="Nature">
        <title>The genomes of four tapeworm species reveal adaptations to parasitism.</title>
        <authorList>
            <person name="Tsai I.J."/>
            <person name="Zarowiecki M."/>
            <person name="Holroyd N."/>
            <person name="Garciarrubio A."/>
            <person name="Sanchez-Flores A."/>
            <person name="Brooks K.L."/>
            <person name="Tracey A."/>
            <person name="Bobes R.J."/>
            <person name="Fragoso G."/>
            <person name="Sciutto E."/>
            <person name="Aslett M."/>
            <person name="Beasley H."/>
            <person name="Bennett H.M."/>
            <person name="Cai J."/>
            <person name="Camicia F."/>
            <person name="Clark R."/>
            <person name="Cucher M."/>
            <person name="De Silva N."/>
            <person name="Day T.A."/>
            <person name="Deplazes P."/>
            <person name="Estrada K."/>
            <person name="Fernandez C."/>
            <person name="Holland P.W."/>
            <person name="Hou J."/>
            <person name="Hu S."/>
            <person name="Huckvale T."/>
            <person name="Hung S.S."/>
            <person name="Kamenetzky L."/>
            <person name="Keane J.A."/>
            <person name="Kiss F."/>
            <person name="Koziol U."/>
            <person name="Lambert O."/>
            <person name="Liu K."/>
            <person name="Luo X."/>
            <person name="Luo Y."/>
            <person name="Macchiaroli N."/>
            <person name="Nichol S."/>
            <person name="Paps J."/>
            <person name="Parkinson J."/>
            <person name="Pouchkina-Stantcheva N."/>
            <person name="Riddiford N."/>
            <person name="Rosenzvit M."/>
            <person name="Salinas G."/>
            <person name="Wasmuth J.D."/>
            <person name="Zamanian M."/>
            <person name="Zheng Y."/>
            <person name="Cai X."/>
            <person name="Soberon X."/>
            <person name="Olson P.D."/>
            <person name="Laclette J.P."/>
            <person name="Brehm K."/>
            <person name="Berriman M."/>
            <person name="Garciarrubio A."/>
            <person name="Bobes R.J."/>
            <person name="Fragoso G."/>
            <person name="Sanchez-Flores A."/>
            <person name="Estrada K."/>
            <person name="Cevallos M.A."/>
            <person name="Morett E."/>
            <person name="Gonzalez V."/>
            <person name="Portillo T."/>
            <person name="Ochoa-Leyva A."/>
            <person name="Jose M.V."/>
            <person name="Sciutto E."/>
            <person name="Landa A."/>
            <person name="Jimenez L."/>
            <person name="Valdes V."/>
            <person name="Carrero J.C."/>
            <person name="Larralde C."/>
            <person name="Morales-Montor J."/>
            <person name="Limon-Lason J."/>
            <person name="Soberon X."/>
            <person name="Laclette J.P."/>
        </authorList>
    </citation>
    <scope>NUCLEOTIDE SEQUENCE [LARGE SCALE GENOMIC DNA]</scope>
</reference>
<evidence type="ECO:0000313" key="7">
    <source>
        <dbReference type="Proteomes" id="UP000017246"/>
    </source>
</evidence>
<dbReference type="PANTHER" id="PTHR15036:SF89">
    <property type="entry name" value="NEUREXIN 1, ISOFORM F"/>
    <property type="match status" value="1"/>
</dbReference>
<dbReference type="eggNOG" id="KOG3514">
    <property type="taxonomic scope" value="Eukaryota"/>
</dbReference>
<feature type="domain" description="Laminin G" evidence="4">
    <location>
        <begin position="1"/>
        <end position="176"/>
    </location>
</feature>
<feature type="domain" description="Laminin G" evidence="4">
    <location>
        <begin position="636"/>
        <end position="832"/>
    </location>
</feature>
<dbReference type="Pfam" id="PF02210">
    <property type="entry name" value="Laminin_G_2"/>
    <property type="match status" value="3"/>
</dbReference>
<evidence type="ECO:0000259" key="4">
    <source>
        <dbReference type="PROSITE" id="PS50025"/>
    </source>
</evidence>
<evidence type="ECO:0000313" key="6">
    <source>
        <dbReference type="EMBL" id="CDS37936.1"/>
    </source>
</evidence>
<evidence type="ECO:0000256" key="2">
    <source>
        <dbReference type="PROSITE-ProRule" id="PRU00076"/>
    </source>
</evidence>